<protein>
    <submittedName>
        <fullName evidence="3">SpoIIE family protein phosphatase</fullName>
    </submittedName>
</protein>
<dbReference type="InterPro" id="IPR036457">
    <property type="entry name" value="PPM-type-like_dom_sf"/>
</dbReference>
<name>A0A6L9QWI2_9ACTN</name>
<dbReference type="EMBL" id="JAAGLI010001252">
    <property type="protein sequence ID" value="NEA29889.1"/>
    <property type="molecule type" value="Genomic_DNA"/>
</dbReference>
<dbReference type="Gene3D" id="3.60.40.10">
    <property type="entry name" value="PPM-type phosphatase domain"/>
    <property type="match status" value="1"/>
</dbReference>
<feature type="domain" description="PPM-type phosphatase" evidence="2">
    <location>
        <begin position="19"/>
        <end position="85"/>
    </location>
</feature>
<feature type="compositionally biased region" description="Basic and acidic residues" evidence="1">
    <location>
        <begin position="1"/>
        <end position="12"/>
    </location>
</feature>
<proteinExistence type="predicted"/>
<reference evidence="3 4" key="1">
    <citation type="submission" date="2020-01" db="EMBL/GenBank/DDBJ databases">
        <title>Insect and environment-associated Actinomycetes.</title>
        <authorList>
            <person name="Currrie C."/>
            <person name="Chevrette M."/>
            <person name="Carlson C."/>
            <person name="Stubbendieck R."/>
            <person name="Wendt-Pienkowski E."/>
        </authorList>
    </citation>
    <scope>NUCLEOTIDE SEQUENCE [LARGE SCALE GENOMIC DNA]</scope>
    <source>
        <strain evidence="3 4">SID10258</strain>
    </source>
</reference>
<dbReference type="InterPro" id="IPR001932">
    <property type="entry name" value="PPM-type_phosphatase-like_dom"/>
</dbReference>
<dbReference type="Proteomes" id="UP000475532">
    <property type="component" value="Unassembled WGS sequence"/>
</dbReference>
<evidence type="ECO:0000256" key="1">
    <source>
        <dbReference type="SAM" id="MobiDB-lite"/>
    </source>
</evidence>
<dbReference type="AlphaFoldDB" id="A0A6L9QWI2"/>
<evidence type="ECO:0000259" key="2">
    <source>
        <dbReference type="Pfam" id="PF07228"/>
    </source>
</evidence>
<gene>
    <name evidence="3" type="ORF">G3I70_46420</name>
</gene>
<evidence type="ECO:0000313" key="3">
    <source>
        <dbReference type="EMBL" id="NEA29889.1"/>
    </source>
</evidence>
<dbReference type="Pfam" id="PF07228">
    <property type="entry name" value="SpoIIE"/>
    <property type="match status" value="1"/>
</dbReference>
<sequence>MLTRRARADRDSPGGAHTLPVLSTPLLYTDGLIETHDSGLSDRPASVRRHGSHLARLPCPDLCDQPRERVELSGEDDVALLALRIRG</sequence>
<evidence type="ECO:0000313" key="4">
    <source>
        <dbReference type="Proteomes" id="UP000475532"/>
    </source>
</evidence>
<organism evidence="3 4">
    <name type="scientific">Actinomadura bangladeshensis</name>
    <dbReference type="NCBI Taxonomy" id="453573"/>
    <lineage>
        <taxon>Bacteria</taxon>
        <taxon>Bacillati</taxon>
        <taxon>Actinomycetota</taxon>
        <taxon>Actinomycetes</taxon>
        <taxon>Streptosporangiales</taxon>
        <taxon>Thermomonosporaceae</taxon>
        <taxon>Actinomadura</taxon>
    </lineage>
</organism>
<accession>A0A6L9QWI2</accession>
<comment type="caution">
    <text evidence="3">The sequence shown here is derived from an EMBL/GenBank/DDBJ whole genome shotgun (WGS) entry which is preliminary data.</text>
</comment>
<dbReference type="RefSeq" id="WP_163064547.1">
    <property type="nucleotide sequence ID" value="NZ_JAAGLI010001252.1"/>
</dbReference>
<feature type="region of interest" description="Disordered" evidence="1">
    <location>
        <begin position="1"/>
        <end position="21"/>
    </location>
</feature>